<evidence type="ECO:0008006" key="4">
    <source>
        <dbReference type="Google" id="ProtNLM"/>
    </source>
</evidence>
<dbReference type="PANTHER" id="PTHR19446">
    <property type="entry name" value="REVERSE TRANSCRIPTASES"/>
    <property type="match status" value="1"/>
</dbReference>
<feature type="region of interest" description="Disordered" evidence="1">
    <location>
        <begin position="1"/>
        <end position="20"/>
    </location>
</feature>
<evidence type="ECO:0000313" key="2">
    <source>
        <dbReference type="EnsemblMetazoa" id="CLYHEMP009113.1"/>
    </source>
</evidence>
<dbReference type="Proteomes" id="UP000594262">
    <property type="component" value="Unplaced"/>
</dbReference>
<name>A0A7M5VDY0_9CNID</name>
<keyword evidence="3" id="KW-1185">Reference proteome</keyword>
<accession>A0A7M5VDY0</accession>
<dbReference type="EnsemblMetazoa" id="CLYHEMT009113.1">
    <property type="protein sequence ID" value="CLYHEMP009113.1"/>
    <property type="gene ID" value="CLYHEMG009113"/>
</dbReference>
<organism evidence="2 3">
    <name type="scientific">Clytia hemisphaerica</name>
    <dbReference type="NCBI Taxonomy" id="252671"/>
    <lineage>
        <taxon>Eukaryota</taxon>
        <taxon>Metazoa</taxon>
        <taxon>Cnidaria</taxon>
        <taxon>Hydrozoa</taxon>
        <taxon>Hydroidolina</taxon>
        <taxon>Leptothecata</taxon>
        <taxon>Obeliida</taxon>
        <taxon>Clytiidae</taxon>
        <taxon>Clytia</taxon>
    </lineage>
</organism>
<evidence type="ECO:0000256" key="1">
    <source>
        <dbReference type="SAM" id="MobiDB-lite"/>
    </source>
</evidence>
<protein>
    <recommendedName>
        <fullName evidence="4">Reverse transcriptase domain-containing protein</fullName>
    </recommendedName>
</protein>
<reference evidence="2" key="1">
    <citation type="submission" date="2021-01" db="UniProtKB">
        <authorList>
            <consortium name="EnsemblMetazoa"/>
        </authorList>
    </citation>
    <scope>IDENTIFICATION</scope>
</reference>
<sequence length="133" mass="15490">MTTHLQWKKSKNTSKLKKKNKANNDIDAELLKFYKEPALHRILHKISLNVWNELNIPGSWGNSRLKTLWKKKGSKSDPSKYRGLSIGSTLCKLLVNIILERLQPWYNTQLTDQQNGFRQNRGTTDGIFLLKRI</sequence>
<dbReference type="OrthoDB" id="410381at2759"/>
<evidence type="ECO:0000313" key="3">
    <source>
        <dbReference type="Proteomes" id="UP000594262"/>
    </source>
</evidence>
<proteinExistence type="predicted"/>
<dbReference type="AlphaFoldDB" id="A0A7M5VDY0"/>